<evidence type="ECO:0000256" key="7">
    <source>
        <dbReference type="ARBA" id="ARBA00022842"/>
    </source>
</evidence>
<keyword evidence="4" id="KW-0479">Metal-binding</keyword>
<evidence type="ECO:0000313" key="15">
    <source>
        <dbReference type="Proteomes" id="UP001497623"/>
    </source>
</evidence>
<keyword evidence="8" id="KW-0546">Nucleotide metabolism</keyword>
<dbReference type="Gene3D" id="3.90.950.10">
    <property type="match status" value="1"/>
</dbReference>
<comment type="catalytic activity">
    <reaction evidence="12">
        <text>dITP + H2O = dIMP + diphosphate + H(+)</text>
        <dbReference type="Rhea" id="RHEA:28342"/>
        <dbReference type="ChEBI" id="CHEBI:15377"/>
        <dbReference type="ChEBI" id="CHEBI:15378"/>
        <dbReference type="ChEBI" id="CHEBI:33019"/>
        <dbReference type="ChEBI" id="CHEBI:61194"/>
        <dbReference type="ChEBI" id="CHEBI:61382"/>
        <dbReference type="EC" id="3.6.1.66"/>
    </reaction>
    <physiologicalReaction direction="left-to-right" evidence="12">
        <dbReference type="Rhea" id="RHEA:28343"/>
    </physiologicalReaction>
</comment>
<accession>A0AAV2SBM4</accession>
<dbReference type="GO" id="GO:0005737">
    <property type="term" value="C:cytoplasm"/>
    <property type="evidence" value="ECO:0007669"/>
    <property type="project" value="UniProtKB-SubCell"/>
</dbReference>
<evidence type="ECO:0000313" key="14">
    <source>
        <dbReference type="EMBL" id="CAL4176202.1"/>
    </source>
</evidence>
<dbReference type="FunFam" id="3.90.950.10:FF:000003">
    <property type="entry name" value="Inosine triphosphate pyrophosphatase"/>
    <property type="match status" value="1"/>
</dbReference>
<dbReference type="SUPFAM" id="SSF52972">
    <property type="entry name" value="ITPase-like"/>
    <property type="match status" value="1"/>
</dbReference>
<evidence type="ECO:0000256" key="11">
    <source>
        <dbReference type="ARBA" id="ARBA00093218"/>
    </source>
</evidence>
<evidence type="ECO:0000256" key="5">
    <source>
        <dbReference type="ARBA" id="ARBA00022741"/>
    </source>
</evidence>
<reference evidence="14 15" key="1">
    <citation type="submission" date="2024-05" db="EMBL/GenBank/DDBJ databases">
        <authorList>
            <person name="Wallberg A."/>
        </authorList>
    </citation>
    <scope>NUCLEOTIDE SEQUENCE [LARGE SCALE GENOMIC DNA]</scope>
</reference>
<keyword evidence="15" id="KW-1185">Reference proteome</keyword>
<keyword evidence="6" id="KW-0378">Hydrolase</keyword>
<dbReference type="PANTHER" id="PTHR11067">
    <property type="entry name" value="INOSINE TRIPHOSPHATE PYROPHOSPHATASE/HAM1 PROTEIN"/>
    <property type="match status" value="1"/>
</dbReference>
<dbReference type="InterPro" id="IPR002637">
    <property type="entry name" value="RdgB/HAM1"/>
</dbReference>
<dbReference type="GO" id="GO:0009143">
    <property type="term" value="P:nucleoside triphosphate catabolic process"/>
    <property type="evidence" value="ECO:0007669"/>
    <property type="project" value="InterPro"/>
</dbReference>
<dbReference type="GO" id="GO:0009117">
    <property type="term" value="P:nucleotide metabolic process"/>
    <property type="evidence" value="ECO:0007669"/>
    <property type="project" value="UniProtKB-KW"/>
</dbReference>
<evidence type="ECO:0000256" key="13">
    <source>
        <dbReference type="ARBA" id="ARBA00093271"/>
    </source>
</evidence>
<evidence type="ECO:0000256" key="4">
    <source>
        <dbReference type="ARBA" id="ARBA00022723"/>
    </source>
</evidence>
<comment type="function">
    <text evidence="9">Pyrophosphatase that hydrolyzes the non-canonical purine nucleotides inosine triphosphate (ITP), deoxyinosine triphosphate (dITP) as well as 2'-deoxy-N-6-hydroxylaminopurine triphosphate (dHAPTP) and xanthosine 5'-triphosphate (XTP) to their respective monophosphate derivatives. The enzyme does not distinguish between the deoxy- and ribose forms. Probably excludes non-canonical purines from RNA and DNA precursor pools, thus preventing their incorporation into RNA and DNA and avoiding chromosomal lesions.</text>
</comment>
<dbReference type="Pfam" id="PF01725">
    <property type="entry name" value="Ham1p_like"/>
    <property type="match status" value="1"/>
</dbReference>
<evidence type="ECO:0000256" key="8">
    <source>
        <dbReference type="ARBA" id="ARBA00023080"/>
    </source>
</evidence>
<dbReference type="GO" id="GO:0036220">
    <property type="term" value="F:ITP diphosphatase activity"/>
    <property type="evidence" value="ECO:0007669"/>
    <property type="project" value="UniProtKB-EC"/>
</dbReference>
<dbReference type="EC" id="3.6.1.66" evidence="10"/>
<name>A0AAV2SBM4_MEGNR</name>
<dbReference type="InterPro" id="IPR029001">
    <property type="entry name" value="ITPase-like_fam"/>
</dbReference>
<evidence type="ECO:0000256" key="3">
    <source>
        <dbReference type="ARBA" id="ARBA00022490"/>
    </source>
</evidence>
<feature type="non-terminal residue" evidence="14">
    <location>
        <position position="193"/>
    </location>
</feature>
<keyword evidence="3" id="KW-0963">Cytoplasm</keyword>
<keyword evidence="5" id="KW-0547">Nucleotide-binding</keyword>
<organism evidence="14 15">
    <name type="scientific">Meganyctiphanes norvegica</name>
    <name type="common">Northern krill</name>
    <name type="synonym">Thysanopoda norvegica</name>
    <dbReference type="NCBI Taxonomy" id="48144"/>
    <lineage>
        <taxon>Eukaryota</taxon>
        <taxon>Metazoa</taxon>
        <taxon>Ecdysozoa</taxon>
        <taxon>Arthropoda</taxon>
        <taxon>Crustacea</taxon>
        <taxon>Multicrustacea</taxon>
        <taxon>Malacostraca</taxon>
        <taxon>Eumalacostraca</taxon>
        <taxon>Eucarida</taxon>
        <taxon>Euphausiacea</taxon>
        <taxon>Euphausiidae</taxon>
        <taxon>Meganyctiphanes</taxon>
    </lineage>
</organism>
<evidence type="ECO:0000256" key="2">
    <source>
        <dbReference type="ARBA" id="ARBA00008023"/>
    </source>
</evidence>
<gene>
    <name evidence="14" type="ORF">MNOR_LOCUS34762</name>
</gene>
<dbReference type="EMBL" id="CAXKWB010054839">
    <property type="protein sequence ID" value="CAL4176202.1"/>
    <property type="molecule type" value="Genomic_DNA"/>
</dbReference>
<evidence type="ECO:0000256" key="1">
    <source>
        <dbReference type="ARBA" id="ARBA00004496"/>
    </source>
</evidence>
<dbReference type="GO" id="GO:0046872">
    <property type="term" value="F:metal ion binding"/>
    <property type="evidence" value="ECO:0007669"/>
    <property type="project" value="UniProtKB-KW"/>
</dbReference>
<dbReference type="CDD" id="cd00515">
    <property type="entry name" value="HAM1"/>
    <property type="match status" value="1"/>
</dbReference>
<protein>
    <recommendedName>
        <fullName evidence="10">XTP/dITP diphosphatase</fullName>
        <ecNumber evidence="10">3.6.1.66</ecNumber>
    </recommendedName>
</protein>
<comment type="catalytic activity">
    <reaction evidence="13">
        <text>N(6)-hydroxy-dATP + H2O = N(6)-hydroxy-dAMP + diphosphate + H(+)</text>
        <dbReference type="Rhea" id="RHEA:83971"/>
        <dbReference type="ChEBI" id="CHEBI:15377"/>
        <dbReference type="ChEBI" id="CHEBI:15378"/>
        <dbReference type="ChEBI" id="CHEBI:33019"/>
        <dbReference type="ChEBI" id="CHEBI:233529"/>
        <dbReference type="ChEBI" id="CHEBI:233530"/>
    </reaction>
    <physiologicalReaction direction="left-to-right" evidence="13">
        <dbReference type="Rhea" id="RHEA:83972"/>
    </physiologicalReaction>
</comment>
<evidence type="ECO:0000256" key="12">
    <source>
        <dbReference type="ARBA" id="ARBA00093255"/>
    </source>
</evidence>
<comment type="catalytic activity">
    <reaction evidence="11">
        <text>ITP + H2O = IMP + diphosphate + H(+)</text>
        <dbReference type="Rhea" id="RHEA:29399"/>
        <dbReference type="ChEBI" id="CHEBI:15377"/>
        <dbReference type="ChEBI" id="CHEBI:15378"/>
        <dbReference type="ChEBI" id="CHEBI:33019"/>
        <dbReference type="ChEBI" id="CHEBI:58053"/>
        <dbReference type="ChEBI" id="CHEBI:61402"/>
        <dbReference type="EC" id="3.6.1.66"/>
    </reaction>
    <physiologicalReaction direction="left-to-right" evidence="11">
        <dbReference type="Rhea" id="RHEA:29400"/>
    </physiologicalReaction>
</comment>
<dbReference type="PANTHER" id="PTHR11067:SF9">
    <property type="entry name" value="INOSINE TRIPHOSPHATE PYROPHOSPHATASE"/>
    <property type="match status" value="1"/>
</dbReference>
<comment type="similarity">
    <text evidence="2">Belongs to the HAM1 NTPase family.</text>
</comment>
<keyword evidence="7" id="KW-0460">Magnesium</keyword>
<sequence length="193" mass="21618">MDILIHHYCHFSTRQQRPNLVHSLLADDNQNKLERLKLDLPELQGDPDVVSCAKCEAAAAIVRAPVIIEDTCLCFNVLGGLPGPYIKWFEEPLGPEGLHRLLDGFEDKSAVARCTIAYSSGNPGDKVILFQGLEKGTIVDPRGEHKFGWDPCFMPTGYDVTYGELPRELKNKISHRFQAVDAFRKHFLGSQLT</sequence>
<evidence type="ECO:0000256" key="10">
    <source>
        <dbReference type="ARBA" id="ARBA00066468"/>
    </source>
</evidence>
<evidence type="ECO:0000256" key="9">
    <source>
        <dbReference type="ARBA" id="ARBA00054940"/>
    </source>
</evidence>
<evidence type="ECO:0000256" key="6">
    <source>
        <dbReference type="ARBA" id="ARBA00022801"/>
    </source>
</evidence>
<proteinExistence type="inferred from homology"/>
<dbReference type="GO" id="GO:0000166">
    <property type="term" value="F:nucleotide binding"/>
    <property type="evidence" value="ECO:0007669"/>
    <property type="project" value="UniProtKB-KW"/>
</dbReference>
<comment type="caution">
    <text evidence="14">The sequence shown here is derived from an EMBL/GenBank/DDBJ whole genome shotgun (WGS) entry which is preliminary data.</text>
</comment>
<comment type="subcellular location">
    <subcellularLocation>
        <location evidence="1">Cytoplasm</location>
    </subcellularLocation>
</comment>
<dbReference type="Proteomes" id="UP001497623">
    <property type="component" value="Unassembled WGS sequence"/>
</dbReference>
<dbReference type="AlphaFoldDB" id="A0AAV2SBM4"/>